<dbReference type="Proteomes" id="UP000799770">
    <property type="component" value="Unassembled WGS sequence"/>
</dbReference>
<evidence type="ECO:0000256" key="1">
    <source>
        <dbReference type="SAM" id="MobiDB-lite"/>
    </source>
</evidence>
<organism evidence="2 3">
    <name type="scientific">Lophiotrema nucula</name>
    <dbReference type="NCBI Taxonomy" id="690887"/>
    <lineage>
        <taxon>Eukaryota</taxon>
        <taxon>Fungi</taxon>
        <taxon>Dikarya</taxon>
        <taxon>Ascomycota</taxon>
        <taxon>Pezizomycotina</taxon>
        <taxon>Dothideomycetes</taxon>
        <taxon>Pleosporomycetidae</taxon>
        <taxon>Pleosporales</taxon>
        <taxon>Lophiotremataceae</taxon>
        <taxon>Lophiotrema</taxon>
    </lineage>
</organism>
<reference evidence="2" key="1">
    <citation type="journal article" date="2020" name="Stud. Mycol.">
        <title>101 Dothideomycetes genomes: a test case for predicting lifestyles and emergence of pathogens.</title>
        <authorList>
            <person name="Haridas S."/>
            <person name="Albert R."/>
            <person name="Binder M."/>
            <person name="Bloem J."/>
            <person name="Labutti K."/>
            <person name="Salamov A."/>
            <person name="Andreopoulos B."/>
            <person name="Baker S."/>
            <person name="Barry K."/>
            <person name="Bills G."/>
            <person name="Bluhm B."/>
            <person name="Cannon C."/>
            <person name="Castanera R."/>
            <person name="Culley D."/>
            <person name="Daum C."/>
            <person name="Ezra D."/>
            <person name="Gonzalez J."/>
            <person name="Henrissat B."/>
            <person name="Kuo A."/>
            <person name="Liang C."/>
            <person name="Lipzen A."/>
            <person name="Lutzoni F."/>
            <person name="Magnuson J."/>
            <person name="Mondo S."/>
            <person name="Nolan M."/>
            <person name="Ohm R."/>
            <person name="Pangilinan J."/>
            <person name="Park H.-J."/>
            <person name="Ramirez L."/>
            <person name="Alfaro M."/>
            <person name="Sun H."/>
            <person name="Tritt A."/>
            <person name="Yoshinaga Y."/>
            <person name="Zwiers L.-H."/>
            <person name="Turgeon B."/>
            <person name="Goodwin S."/>
            <person name="Spatafora J."/>
            <person name="Crous P."/>
            <person name="Grigoriev I."/>
        </authorList>
    </citation>
    <scope>NUCLEOTIDE SEQUENCE</scope>
    <source>
        <strain evidence="2">CBS 627.86</strain>
    </source>
</reference>
<feature type="region of interest" description="Disordered" evidence="1">
    <location>
        <begin position="178"/>
        <end position="210"/>
    </location>
</feature>
<name>A0A6A5ZKA2_9PLEO</name>
<protein>
    <submittedName>
        <fullName evidence="2">Uncharacterized protein</fullName>
    </submittedName>
</protein>
<dbReference type="AlphaFoldDB" id="A0A6A5ZKA2"/>
<dbReference type="OrthoDB" id="5364171at2759"/>
<keyword evidence="3" id="KW-1185">Reference proteome</keyword>
<proteinExistence type="predicted"/>
<feature type="compositionally biased region" description="Polar residues" evidence="1">
    <location>
        <begin position="410"/>
        <end position="419"/>
    </location>
</feature>
<evidence type="ECO:0000313" key="3">
    <source>
        <dbReference type="Proteomes" id="UP000799770"/>
    </source>
</evidence>
<feature type="region of interest" description="Disordered" evidence="1">
    <location>
        <begin position="384"/>
        <end position="419"/>
    </location>
</feature>
<gene>
    <name evidence="2" type="ORF">BDV96DRAFT_568197</name>
</gene>
<dbReference type="EMBL" id="ML977315">
    <property type="protein sequence ID" value="KAF2119779.1"/>
    <property type="molecule type" value="Genomic_DNA"/>
</dbReference>
<feature type="compositionally biased region" description="Low complexity" evidence="1">
    <location>
        <begin position="384"/>
        <end position="399"/>
    </location>
</feature>
<accession>A0A6A5ZKA2</accession>
<sequence length="419" mass="45557">MERARDVAKMANSRPKSMSDFAALLDASTPLHHPSERMRKKPSISLAAGLIMNHESQNGTPRSLPDTPHLLNGRMGGAGGEGQESLFFAYAQKADYAQSPPYVLTFASASVADQWWTLVQQEYPSSTREGPQLFILKGDDMQEQIQDNPRFYNLRNKWFYTPSDGSTPIIPLQDARGNPITPGARPTSRGSQSVLHSAISEEQDPKPAPFDTAALSASLDKMNAMISENSAQIRALSVAQSEGLQRMQEINESNSTQIKALADGQAKLQNLMGENASHYVALSNSSFANQEQVKGVLQTNAQQIKALADGQTKLASTCAGMMKTIEHLGQTVGKVSENVSQLHLRSNVGSDAGSLPFSQIGNKIAPPPRKLNRKIKGVWYEYDTTSTGPSPMSSPRRSMVMAPETPPKSPASSTRTWNM</sequence>
<evidence type="ECO:0000313" key="2">
    <source>
        <dbReference type="EMBL" id="KAF2119779.1"/>
    </source>
</evidence>